<feature type="transmembrane region" description="Helical" evidence="2">
    <location>
        <begin position="242"/>
        <end position="265"/>
    </location>
</feature>
<feature type="region of interest" description="Disordered" evidence="1">
    <location>
        <begin position="509"/>
        <end position="598"/>
    </location>
</feature>
<feature type="compositionally biased region" description="Polar residues" evidence="1">
    <location>
        <begin position="454"/>
        <end position="478"/>
    </location>
</feature>
<feature type="transmembrane region" description="Helical" evidence="2">
    <location>
        <begin position="333"/>
        <end position="353"/>
    </location>
</feature>
<keyword evidence="2" id="KW-0812">Transmembrane</keyword>
<name>A0A1S1NFM8_9MYCO</name>
<feature type="transmembrane region" description="Helical" evidence="2">
    <location>
        <begin position="47"/>
        <end position="71"/>
    </location>
</feature>
<feature type="transmembrane region" description="Helical" evidence="2">
    <location>
        <begin position="83"/>
        <end position="106"/>
    </location>
</feature>
<dbReference type="RefSeq" id="WP_071028426.1">
    <property type="nucleotide sequence ID" value="NZ_MLQM01000115.1"/>
</dbReference>
<evidence type="ECO:0000256" key="2">
    <source>
        <dbReference type="SAM" id="Phobius"/>
    </source>
</evidence>
<dbReference type="EMBL" id="MLQM01000115">
    <property type="protein sequence ID" value="OHV00140.1"/>
    <property type="molecule type" value="Genomic_DNA"/>
</dbReference>
<feature type="transmembrane region" description="Helical" evidence="2">
    <location>
        <begin position="271"/>
        <end position="294"/>
    </location>
</feature>
<evidence type="ECO:0000313" key="4">
    <source>
        <dbReference type="Proteomes" id="UP000179734"/>
    </source>
</evidence>
<dbReference type="Proteomes" id="UP000179734">
    <property type="component" value="Unassembled WGS sequence"/>
</dbReference>
<protein>
    <submittedName>
        <fullName evidence="3">Uncharacterized protein</fullName>
    </submittedName>
</protein>
<dbReference type="AlphaFoldDB" id="A0A1S1NFM8"/>
<gene>
    <name evidence="3" type="ORF">BKN37_18460</name>
</gene>
<feature type="transmembrane region" description="Helical" evidence="2">
    <location>
        <begin position="112"/>
        <end position="130"/>
    </location>
</feature>
<keyword evidence="2" id="KW-1133">Transmembrane helix</keyword>
<feature type="transmembrane region" description="Helical" evidence="2">
    <location>
        <begin position="306"/>
        <end position="327"/>
    </location>
</feature>
<keyword evidence="4" id="KW-1185">Reference proteome</keyword>
<feature type="region of interest" description="Disordered" evidence="1">
    <location>
        <begin position="434"/>
        <end position="490"/>
    </location>
</feature>
<proteinExistence type="predicted"/>
<organism evidence="3 4">
    <name type="scientific">Mycobacterium talmoniae</name>
    <dbReference type="NCBI Taxonomy" id="1858794"/>
    <lineage>
        <taxon>Bacteria</taxon>
        <taxon>Bacillati</taxon>
        <taxon>Actinomycetota</taxon>
        <taxon>Actinomycetes</taxon>
        <taxon>Mycobacteriales</taxon>
        <taxon>Mycobacteriaceae</taxon>
        <taxon>Mycobacterium</taxon>
    </lineage>
</organism>
<evidence type="ECO:0000313" key="3">
    <source>
        <dbReference type="EMBL" id="OHV00140.1"/>
    </source>
</evidence>
<keyword evidence="2" id="KW-0472">Membrane</keyword>
<reference evidence="3 4" key="1">
    <citation type="submission" date="2016-10" db="EMBL/GenBank/DDBJ databases">
        <title>Genome sequence of Mycobacterium talmonii.</title>
        <authorList>
            <person name="Greninger A.L."/>
            <person name="Elliott B."/>
            <person name="Vasireddy S."/>
            <person name="Vasireddy R."/>
        </authorList>
    </citation>
    <scope>NUCLEOTIDE SEQUENCE [LARGE SCALE GENOMIC DNA]</scope>
    <source>
        <strain evidence="4">NE-TNMC-100812</strain>
    </source>
</reference>
<accession>A0A1S1NFM8</accession>
<sequence length="598" mass="61720">MSVLDSLNPTDTHELPAANLPLSLNHGLLARFTGGDLADLLWSTQKLFGWFAGAVLNIVSAFNWLTPVVNLLETVSDKITETFGVIGVFGVACAIALMVFATHWMKNTTHRIGYHLGMAVTLMLIGVFMVSPVRFAAQAVSLGGAVATDIGQRATGTGQAATISQILVTKYLREPLFRANYNANLDDIDIGGGRTCGDVFDDAVRAGVPAEQVKEAILRGCGPIGKTLHDYADNPDNLGFNLMVGLGTTALLAVFVLIICIRVMLSGVATVLHAAAVKPLLATVMAGPAAQVLALRNAIAIPLGGLAVAGDLLVIVLGASFTGFIAVATGSTAIASLVTSLITIGLVLGTWRFSRNLRASGKAVSEQLGRANTPSGLSITAHQARQAVTKVVTNSAALASTLAGQPAAGAAISALGNGVLSKPRSEDLLHQRGHYGHRSGQQPAGRTSAPPAGTPTQYPSNPVASASQVAYSIQQRQPQPALAQHASTYQRPALQQPAAVIPSIVPTAQPAAHASPPGAAPVPVPASPMHTLPAPPRDPYTSRGPSRHSGESRAASPSPVPPRTELPSLPTLNPDGTQQAADASAAVRRHLNKPGPTP</sequence>
<feature type="compositionally biased region" description="Polar residues" evidence="1">
    <location>
        <begin position="570"/>
        <end position="581"/>
    </location>
</feature>
<evidence type="ECO:0000256" key="1">
    <source>
        <dbReference type="SAM" id="MobiDB-lite"/>
    </source>
</evidence>
<comment type="caution">
    <text evidence="3">The sequence shown here is derived from an EMBL/GenBank/DDBJ whole genome shotgun (WGS) entry which is preliminary data.</text>
</comment>